<dbReference type="Proteomes" id="UP000255326">
    <property type="component" value="Unassembled WGS sequence"/>
</dbReference>
<keyword evidence="1" id="KW-0472">Membrane</keyword>
<evidence type="ECO:0000256" key="1">
    <source>
        <dbReference type="SAM" id="Phobius"/>
    </source>
</evidence>
<name>A0A370GER5_9BACI</name>
<dbReference type="AlphaFoldDB" id="A0A370GER5"/>
<feature type="transmembrane region" description="Helical" evidence="1">
    <location>
        <begin position="30"/>
        <end position="47"/>
    </location>
</feature>
<evidence type="ECO:0008006" key="4">
    <source>
        <dbReference type="Google" id="ProtNLM"/>
    </source>
</evidence>
<protein>
    <recommendedName>
        <fullName evidence="4">YesK-like protein</fullName>
    </recommendedName>
</protein>
<accession>A0A370GER5</accession>
<dbReference type="EMBL" id="QQAY01000005">
    <property type="protein sequence ID" value="RDI42177.1"/>
    <property type="molecule type" value="Genomic_DNA"/>
</dbReference>
<proteinExistence type="predicted"/>
<keyword evidence="1" id="KW-0812">Transmembrane</keyword>
<comment type="caution">
    <text evidence="2">The sequence shown here is derived from an EMBL/GenBank/DDBJ whole genome shotgun (WGS) entry which is preliminary data.</text>
</comment>
<keyword evidence="1" id="KW-1133">Transmembrane helix</keyword>
<gene>
    <name evidence="2" type="ORF">DFR59_10516</name>
</gene>
<evidence type="ECO:0000313" key="2">
    <source>
        <dbReference type="EMBL" id="RDI42177.1"/>
    </source>
</evidence>
<feature type="transmembrane region" description="Helical" evidence="1">
    <location>
        <begin position="59"/>
        <end position="80"/>
    </location>
</feature>
<keyword evidence="3" id="KW-1185">Reference proteome</keyword>
<feature type="transmembrane region" description="Helical" evidence="1">
    <location>
        <begin position="7"/>
        <end position="24"/>
    </location>
</feature>
<organism evidence="2 3">
    <name type="scientific">Falsibacillus pallidus</name>
    <dbReference type="NCBI Taxonomy" id="493781"/>
    <lineage>
        <taxon>Bacteria</taxon>
        <taxon>Bacillati</taxon>
        <taxon>Bacillota</taxon>
        <taxon>Bacilli</taxon>
        <taxon>Bacillales</taxon>
        <taxon>Bacillaceae</taxon>
        <taxon>Falsibacillus</taxon>
    </lineage>
</organism>
<evidence type="ECO:0000313" key="3">
    <source>
        <dbReference type="Proteomes" id="UP000255326"/>
    </source>
</evidence>
<dbReference type="RefSeq" id="WP_114745577.1">
    <property type="nucleotide sequence ID" value="NZ_QQAY01000005.1"/>
</dbReference>
<reference evidence="2 3" key="1">
    <citation type="submission" date="2018-07" db="EMBL/GenBank/DDBJ databases">
        <title>Genomic Encyclopedia of Type Strains, Phase IV (KMG-IV): sequencing the most valuable type-strain genomes for metagenomic binning, comparative biology and taxonomic classification.</title>
        <authorList>
            <person name="Goeker M."/>
        </authorList>
    </citation>
    <scope>NUCLEOTIDE SEQUENCE [LARGE SCALE GENOMIC DNA]</scope>
    <source>
        <strain evidence="2 3">DSM 25281</strain>
    </source>
</reference>
<dbReference type="OrthoDB" id="2913376at2"/>
<sequence>MRSKLSSISFILFLIAVVSYLVTLLGLEKFLIIAVLCSAAGFVIALFSKSGMYKTISLFGNGIVIFIAILIPFVVTTFFWNRP</sequence>